<proteinExistence type="predicted"/>
<dbReference type="Proteomes" id="UP000757461">
    <property type="component" value="Unassembled WGS sequence"/>
</dbReference>
<evidence type="ECO:0000313" key="2">
    <source>
        <dbReference type="Proteomes" id="UP000757461"/>
    </source>
</evidence>
<dbReference type="EMBL" id="JABZSQ010000275">
    <property type="protein sequence ID" value="MBF1415946.1"/>
    <property type="molecule type" value="Genomic_DNA"/>
</dbReference>
<organism evidence="1 2">
    <name type="scientific">Prevotella histicola</name>
    <dbReference type="NCBI Taxonomy" id="470565"/>
    <lineage>
        <taxon>Bacteria</taxon>
        <taxon>Pseudomonadati</taxon>
        <taxon>Bacteroidota</taxon>
        <taxon>Bacteroidia</taxon>
        <taxon>Bacteroidales</taxon>
        <taxon>Prevotellaceae</taxon>
        <taxon>Prevotella</taxon>
    </lineage>
</organism>
<name>A0A930HZQ9_9BACT</name>
<sequence length="59" mass="6647">MGITFFAHLSYAVRHQQSWWLQVTRRVVSIGQNTTCPHLGGRIPASLIVKAVSTMSDEY</sequence>
<reference evidence="1" key="1">
    <citation type="submission" date="2020-04" db="EMBL/GenBank/DDBJ databases">
        <title>Deep metagenomics examines the oral microbiome during advanced dental caries in children, revealing novel taxa and co-occurrences with host molecules.</title>
        <authorList>
            <person name="Baker J.L."/>
            <person name="Morton J.T."/>
            <person name="Dinis M."/>
            <person name="Alvarez R."/>
            <person name="Tran N.C."/>
            <person name="Knight R."/>
            <person name="Edlund A."/>
        </authorList>
    </citation>
    <scope>NUCLEOTIDE SEQUENCE</scope>
    <source>
        <strain evidence="1">JCVI_25_bin.9</strain>
    </source>
</reference>
<comment type="caution">
    <text evidence="1">The sequence shown here is derived from an EMBL/GenBank/DDBJ whole genome shotgun (WGS) entry which is preliminary data.</text>
</comment>
<protein>
    <submittedName>
        <fullName evidence="1">Uncharacterized protein</fullName>
    </submittedName>
</protein>
<evidence type="ECO:0000313" key="1">
    <source>
        <dbReference type="EMBL" id="MBF1415946.1"/>
    </source>
</evidence>
<dbReference type="AlphaFoldDB" id="A0A930HZQ9"/>
<accession>A0A930HZQ9</accession>
<gene>
    <name evidence="1" type="ORF">HXN33_10255</name>
</gene>